<dbReference type="eggNOG" id="COG0489">
    <property type="taxonomic scope" value="Bacteria"/>
</dbReference>
<dbReference type="STRING" id="338963.Pcar_1539"/>
<dbReference type="Pfam" id="PF02706">
    <property type="entry name" value="Wzz"/>
    <property type="match status" value="1"/>
</dbReference>
<dbReference type="SUPFAM" id="SSF52540">
    <property type="entry name" value="P-loop containing nucleoside triphosphate hydrolases"/>
    <property type="match status" value="1"/>
</dbReference>
<dbReference type="GO" id="GO:0005886">
    <property type="term" value="C:plasma membrane"/>
    <property type="evidence" value="ECO:0007669"/>
    <property type="project" value="UniProtKB-SubCell"/>
</dbReference>
<name>Q3A4C3_SYNC1</name>
<dbReference type="InterPro" id="IPR027417">
    <property type="entry name" value="P-loop_NTPase"/>
</dbReference>
<dbReference type="Proteomes" id="UP000002534">
    <property type="component" value="Chromosome"/>
</dbReference>
<dbReference type="AlphaFoldDB" id="Q3A4C3"/>
<dbReference type="PANTHER" id="PTHR32309">
    <property type="entry name" value="TYROSINE-PROTEIN KINASE"/>
    <property type="match status" value="1"/>
</dbReference>
<comment type="similarity">
    <text evidence="2">Belongs to the etk/wzc family.</text>
</comment>
<keyword evidence="10 14" id="KW-0472">Membrane</keyword>
<evidence type="ECO:0000256" key="10">
    <source>
        <dbReference type="ARBA" id="ARBA00023136"/>
    </source>
</evidence>
<keyword evidence="9 14" id="KW-1133">Transmembrane helix</keyword>
<keyword evidence="11" id="KW-0829">Tyrosine-protein kinase</keyword>
<evidence type="ECO:0000256" key="1">
    <source>
        <dbReference type="ARBA" id="ARBA00004651"/>
    </source>
</evidence>
<evidence type="ECO:0000256" key="12">
    <source>
        <dbReference type="ARBA" id="ARBA00053015"/>
    </source>
</evidence>
<sequence>MLIKNQSLHLRDIFRVLKKRRNVLVGFFITVFSVVLLYTFASTPLYEGSTKIMIEKAEGDNLTGRYVSRSTDPEFYGTQFQLIKSRAVARRVVKTLGLDKNPEAFYGKHSDRNSSIGTILPKVKSFFISVGNLFMTREARQNRQEQGQLSDAERIAIEISEEIQVRPVLESRIININFFSPNPELAALIANTTAKAYIEEILEMKLDSTRRRLDWMTQKAEAEAIKLQESEQALQDYMKANNLVTIENRMTVTPERLSEINIQLLRAESRRKELQALYSKVRSVGRNYRSAQTIAAIASDPALQALRAQIVETEKSMMELGNKYGPKHPLMVKTRGDLHVLQRKRNQEIERIVESIKNEYELALSNERSLRQKLENSKTEALVLNEKFIQYGHLKRVIDTNRTLYDALLLKLKEQSITEETQPVNLWLVEKASVPLEPAKPWVALNLQIGILLGALGGIALAFFLEYLDNTIKDPEDVEAVLGVPVIGVVQRKRNADHLENMVVTEPQSALAESFRGIRTAIQLSFPDNPPKKILMTSSVMGEGKTTTAANLALSTSQSNHRVLLIEGDLRRPRFHKIFKISNVKGLSNYLAGDVDAPIMHKGPLPHMAIIPAGPIPPNPAELLISKRMQALLETASHDFDFIICDAPPLLPVADTRILGRLFDGVILVSDAGQTTFDLVERSLKMLQDINARLLGMVINRHDAAKSGYYHQSSYDYYESPKCQTQGNRD</sequence>
<evidence type="ECO:0000313" key="18">
    <source>
        <dbReference type="Proteomes" id="UP000002534"/>
    </source>
</evidence>
<dbReference type="FunFam" id="3.40.50.300:FF:000527">
    <property type="entry name" value="Tyrosine-protein kinase etk"/>
    <property type="match status" value="1"/>
</dbReference>
<dbReference type="InterPro" id="IPR050445">
    <property type="entry name" value="Bact_polysacc_biosynth/exp"/>
</dbReference>
<dbReference type="InterPro" id="IPR032807">
    <property type="entry name" value="GNVR"/>
</dbReference>
<keyword evidence="7 17" id="KW-0418">Kinase</keyword>
<accession>Q3A4C3</accession>
<evidence type="ECO:0000256" key="8">
    <source>
        <dbReference type="ARBA" id="ARBA00022840"/>
    </source>
</evidence>
<dbReference type="NCBIfam" id="TIGR01007">
    <property type="entry name" value="eps_fam"/>
    <property type="match status" value="1"/>
</dbReference>
<evidence type="ECO:0000259" key="15">
    <source>
        <dbReference type="Pfam" id="PF02706"/>
    </source>
</evidence>
<feature type="domain" description="Polysaccharide chain length determinant N-terminal" evidence="15">
    <location>
        <begin position="8"/>
        <end position="96"/>
    </location>
</feature>
<comment type="subcellular location">
    <subcellularLocation>
        <location evidence="1">Cell membrane</location>
        <topology evidence="1">Multi-pass membrane protein</topology>
    </subcellularLocation>
</comment>
<dbReference type="InterPro" id="IPR005702">
    <property type="entry name" value="Wzc-like_C"/>
</dbReference>
<dbReference type="InterPro" id="IPR033756">
    <property type="entry name" value="YlxH/NBP35"/>
</dbReference>
<dbReference type="EMBL" id="CP000142">
    <property type="protein sequence ID" value="ABA88784.1"/>
    <property type="molecule type" value="Genomic_DNA"/>
</dbReference>
<evidence type="ECO:0000256" key="5">
    <source>
        <dbReference type="ARBA" id="ARBA00022692"/>
    </source>
</evidence>
<feature type="domain" description="Tyrosine-protein kinase G-rich" evidence="16">
    <location>
        <begin position="394"/>
        <end position="464"/>
    </location>
</feature>
<dbReference type="Gene3D" id="3.40.50.300">
    <property type="entry name" value="P-loop containing nucleotide triphosphate hydrolases"/>
    <property type="match status" value="1"/>
</dbReference>
<dbReference type="GO" id="GO:0004713">
    <property type="term" value="F:protein tyrosine kinase activity"/>
    <property type="evidence" value="ECO:0007669"/>
    <property type="project" value="UniProtKB-KW"/>
</dbReference>
<keyword evidence="4" id="KW-0808">Transferase</keyword>
<keyword evidence="3" id="KW-1003">Cell membrane</keyword>
<evidence type="ECO:0000256" key="6">
    <source>
        <dbReference type="ARBA" id="ARBA00022741"/>
    </source>
</evidence>
<dbReference type="InterPro" id="IPR003856">
    <property type="entry name" value="LPS_length_determ_N"/>
</dbReference>
<evidence type="ECO:0000313" key="17">
    <source>
        <dbReference type="EMBL" id="ABA88784.1"/>
    </source>
</evidence>
<reference evidence="17 18" key="2">
    <citation type="journal article" date="2012" name="BMC Genomics">
        <title>The genome of Pelobacter carbinolicus reveals surprising metabolic capabilities and physiological features.</title>
        <authorList>
            <person name="Aklujkar M."/>
            <person name="Haveman S.A."/>
            <person name="Didonato R.Jr."/>
            <person name="Chertkov O."/>
            <person name="Han C.S."/>
            <person name="Land M.L."/>
            <person name="Brown P."/>
            <person name="Lovley D.R."/>
        </authorList>
    </citation>
    <scope>NUCLEOTIDE SEQUENCE [LARGE SCALE GENOMIC DNA]</scope>
    <source>
        <strain evidence="18">DSM 2380 / NBRC 103641 / GraBd1</strain>
    </source>
</reference>
<feature type="coiled-coil region" evidence="13">
    <location>
        <begin position="303"/>
        <end position="377"/>
    </location>
</feature>
<dbReference type="GO" id="GO:0005524">
    <property type="term" value="F:ATP binding"/>
    <property type="evidence" value="ECO:0007669"/>
    <property type="project" value="UniProtKB-KW"/>
</dbReference>
<feature type="transmembrane region" description="Helical" evidence="14">
    <location>
        <begin position="21"/>
        <end position="41"/>
    </location>
</feature>
<dbReference type="RefSeq" id="WP_011341267.1">
    <property type="nucleotide sequence ID" value="NC_007498.2"/>
</dbReference>
<evidence type="ECO:0000256" key="7">
    <source>
        <dbReference type="ARBA" id="ARBA00022777"/>
    </source>
</evidence>
<dbReference type="GO" id="GO:0042802">
    <property type="term" value="F:identical protein binding"/>
    <property type="evidence" value="ECO:0007669"/>
    <property type="project" value="UniProtKB-ARBA"/>
</dbReference>
<proteinExistence type="inferred from homology"/>
<dbReference type="CDD" id="cd05387">
    <property type="entry name" value="BY-kinase"/>
    <property type="match status" value="1"/>
</dbReference>
<evidence type="ECO:0000256" key="3">
    <source>
        <dbReference type="ARBA" id="ARBA00022475"/>
    </source>
</evidence>
<evidence type="ECO:0000256" key="9">
    <source>
        <dbReference type="ARBA" id="ARBA00022989"/>
    </source>
</evidence>
<dbReference type="KEGG" id="pca:Pcar_1539"/>
<comment type="catalytic activity">
    <reaction evidence="12">
        <text>L-tyrosyl-[protein] + ATP = O-phospho-L-tyrosyl-[protein] + ADP + H(+)</text>
        <dbReference type="Rhea" id="RHEA:10596"/>
        <dbReference type="Rhea" id="RHEA-COMP:10136"/>
        <dbReference type="Rhea" id="RHEA-COMP:20101"/>
        <dbReference type="ChEBI" id="CHEBI:15378"/>
        <dbReference type="ChEBI" id="CHEBI:30616"/>
        <dbReference type="ChEBI" id="CHEBI:46858"/>
        <dbReference type="ChEBI" id="CHEBI:61978"/>
        <dbReference type="ChEBI" id="CHEBI:456216"/>
    </reaction>
</comment>
<organism evidence="17 18">
    <name type="scientific">Syntrophotalea carbinolica (strain DSM 2380 / NBRC 103641 / GraBd1)</name>
    <name type="common">Pelobacter carbinolicus</name>
    <dbReference type="NCBI Taxonomy" id="338963"/>
    <lineage>
        <taxon>Bacteria</taxon>
        <taxon>Pseudomonadati</taxon>
        <taxon>Thermodesulfobacteriota</taxon>
        <taxon>Desulfuromonadia</taxon>
        <taxon>Desulfuromonadales</taxon>
        <taxon>Syntrophotaleaceae</taxon>
        <taxon>Syntrophotalea</taxon>
    </lineage>
</organism>
<evidence type="ECO:0000256" key="13">
    <source>
        <dbReference type="SAM" id="Coils"/>
    </source>
</evidence>
<evidence type="ECO:0000256" key="4">
    <source>
        <dbReference type="ARBA" id="ARBA00022679"/>
    </source>
</evidence>
<keyword evidence="13" id="KW-0175">Coiled coil</keyword>
<keyword evidence="5 14" id="KW-0812">Transmembrane</keyword>
<gene>
    <name evidence="17" type="ordered locus">Pcar_1539</name>
</gene>
<dbReference type="HOGENOM" id="CLU_009912_2_1_7"/>
<evidence type="ECO:0000256" key="2">
    <source>
        <dbReference type="ARBA" id="ARBA00008883"/>
    </source>
</evidence>
<keyword evidence="18" id="KW-1185">Reference proteome</keyword>
<keyword evidence="8" id="KW-0067">ATP-binding</keyword>
<dbReference type="OrthoDB" id="9812433at2"/>
<keyword evidence="6" id="KW-0547">Nucleotide-binding</keyword>
<evidence type="ECO:0000259" key="16">
    <source>
        <dbReference type="Pfam" id="PF13807"/>
    </source>
</evidence>
<evidence type="ECO:0000256" key="11">
    <source>
        <dbReference type="ARBA" id="ARBA00023137"/>
    </source>
</evidence>
<dbReference type="Pfam" id="PF10609">
    <property type="entry name" value="ParA"/>
    <property type="match status" value="1"/>
</dbReference>
<reference evidence="18" key="1">
    <citation type="submission" date="2005-10" db="EMBL/GenBank/DDBJ databases">
        <title>Complete sequence of Pelobacter carbinolicus DSM 2380.</title>
        <authorList>
            <person name="Copeland A."/>
            <person name="Lucas S."/>
            <person name="Lapidus A."/>
            <person name="Barry K."/>
            <person name="Detter J.C."/>
            <person name="Glavina T."/>
            <person name="Hammon N."/>
            <person name="Israni S."/>
            <person name="Pitluck S."/>
            <person name="Chertkov O."/>
            <person name="Schmutz J."/>
            <person name="Larimer F."/>
            <person name="Land M."/>
            <person name="Kyrpides N."/>
            <person name="Ivanova N."/>
            <person name="Richardson P."/>
        </authorList>
    </citation>
    <scope>NUCLEOTIDE SEQUENCE [LARGE SCALE GENOMIC DNA]</scope>
    <source>
        <strain evidence="18">DSM 2380 / NBRC 103641 / GraBd1</strain>
    </source>
</reference>
<evidence type="ECO:0000256" key="14">
    <source>
        <dbReference type="SAM" id="Phobius"/>
    </source>
</evidence>
<dbReference type="eggNOG" id="COG3206">
    <property type="taxonomic scope" value="Bacteria"/>
</dbReference>
<dbReference type="PANTHER" id="PTHR32309:SF13">
    <property type="entry name" value="FERRIC ENTEROBACTIN TRANSPORT PROTEIN FEPE"/>
    <property type="match status" value="1"/>
</dbReference>
<protein>
    <submittedName>
        <fullName evidence="17">Polysaccharide chain length determinant protein and protein tyrosine kinase</fullName>
    </submittedName>
</protein>
<dbReference type="Pfam" id="PF13807">
    <property type="entry name" value="GNVR"/>
    <property type="match status" value="1"/>
</dbReference>